<protein>
    <recommendedName>
        <fullName evidence="14">sn-1-specific diacylglycerol lipase</fullName>
        <ecNumber evidence="14">3.1.1.116</ecNumber>
    </recommendedName>
</protein>
<name>A0A151ZGY6_TIELA</name>
<evidence type="ECO:0000259" key="16">
    <source>
        <dbReference type="Pfam" id="PF01764"/>
    </source>
</evidence>
<dbReference type="InterPro" id="IPR029058">
    <property type="entry name" value="AB_hydrolase_fold"/>
</dbReference>
<keyword evidence="11" id="KW-0443">Lipid metabolism</keyword>
<keyword evidence="8" id="KW-0106">Calcium</keyword>
<dbReference type="OMA" id="FTHAGVY"/>
<comment type="catalytic activity">
    <reaction evidence="13">
        <text>a 1,2-diacyl-sn-glycerol + H2O = a 2-acylglycerol + a fatty acid + H(+)</text>
        <dbReference type="Rhea" id="RHEA:33275"/>
        <dbReference type="ChEBI" id="CHEBI:15377"/>
        <dbReference type="ChEBI" id="CHEBI:15378"/>
        <dbReference type="ChEBI" id="CHEBI:17389"/>
        <dbReference type="ChEBI" id="CHEBI:17815"/>
        <dbReference type="ChEBI" id="CHEBI:28868"/>
        <dbReference type="EC" id="3.1.1.116"/>
    </reaction>
    <physiologicalReaction direction="left-to-right" evidence="13">
        <dbReference type="Rhea" id="RHEA:33276"/>
    </physiologicalReaction>
</comment>
<dbReference type="GO" id="GO:0046872">
    <property type="term" value="F:metal ion binding"/>
    <property type="evidence" value="ECO:0007669"/>
    <property type="project" value="UniProtKB-KW"/>
</dbReference>
<accession>A0A151ZGY6</accession>
<evidence type="ECO:0000256" key="8">
    <source>
        <dbReference type="ARBA" id="ARBA00022837"/>
    </source>
</evidence>
<dbReference type="PANTHER" id="PTHR45792:SF8">
    <property type="entry name" value="DIACYLGLYCEROL LIPASE-ALPHA"/>
    <property type="match status" value="1"/>
</dbReference>
<keyword evidence="3" id="KW-1003">Cell membrane</keyword>
<keyword evidence="6" id="KW-0479">Metal-binding</keyword>
<dbReference type="SUPFAM" id="SSF53474">
    <property type="entry name" value="alpha/beta-Hydrolases"/>
    <property type="match status" value="1"/>
</dbReference>
<keyword evidence="9" id="KW-0442">Lipid degradation</keyword>
<evidence type="ECO:0000256" key="6">
    <source>
        <dbReference type="ARBA" id="ARBA00022723"/>
    </source>
</evidence>
<gene>
    <name evidence="17" type="ORF">DLAC_11642</name>
</gene>
<dbReference type="OrthoDB" id="438440at2759"/>
<keyword evidence="5 15" id="KW-0812">Transmembrane</keyword>
<evidence type="ECO:0000313" key="18">
    <source>
        <dbReference type="Proteomes" id="UP000076078"/>
    </source>
</evidence>
<dbReference type="AlphaFoldDB" id="A0A151ZGY6"/>
<dbReference type="GO" id="GO:0019369">
    <property type="term" value="P:arachidonate metabolic process"/>
    <property type="evidence" value="ECO:0007669"/>
    <property type="project" value="TreeGrafter"/>
</dbReference>
<evidence type="ECO:0000256" key="7">
    <source>
        <dbReference type="ARBA" id="ARBA00022801"/>
    </source>
</evidence>
<evidence type="ECO:0000256" key="4">
    <source>
        <dbReference type="ARBA" id="ARBA00022553"/>
    </source>
</evidence>
<evidence type="ECO:0000256" key="9">
    <source>
        <dbReference type="ARBA" id="ARBA00022963"/>
    </source>
</evidence>
<keyword evidence="10 15" id="KW-1133">Transmembrane helix</keyword>
<comment type="cofactor">
    <cofactor evidence="1">
        <name>Ca(2+)</name>
        <dbReference type="ChEBI" id="CHEBI:29108"/>
    </cofactor>
</comment>
<comment type="subcellular location">
    <subcellularLocation>
        <location evidence="2">Cell membrane</location>
        <topology evidence="2">Multi-pass membrane protein</topology>
    </subcellularLocation>
</comment>
<proteinExistence type="predicted"/>
<evidence type="ECO:0000256" key="10">
    <source>
        <dbReference type="ARBA" id="ARBA00022989"/>
    </source>
</evidence>
<evidence type="ECO:0000256" key="5">
    <source>
        <dbReference type="ARBA" id="ARBA00022692"/>
    </source>
</evidence>
<evidence type="ECO:0000256" key="11">
    <source>
        <dbReference type="ARBA" id="ARBA00023098"/>
    </source>
</evidence>
<dbReference type="Proteomes" id="UP000076078">
    <property type="component" value="Unassembled WGS sequence"/>
</dbReference>
<dbReference type="PANTHER" id="PTHR45792">
    <property type="entry name" value="DIACYLGLYCEROL LIPASE HOMOLOG-RELATED"/>
    <property type="match status" value="1"/>
</dbReference>
<dbReference type="Gene3D" id="3.40.50.1820">
    <property type="entry name" value="alpha/beta hydrolase"/>
    <property type="match status" value="1"/>
</dbReference>
<evidence type="ECO:0000256" key="1">
    <source>
        <dbReference type="ARBA" id="ARBA00001913"/>
    </source>
</evidence>
<dbReference type="GO" id="GO:0005886">
    <property type="term" value="C:plasma membrane"/>
    <property type="evidence" value="ECO:0007669"/>
    <property type="project" value="UniProtKB-SubCell"/>
</dbReference>
<keyword evidence="12 15" id="KW-0472">Membrane</keyword>
<keyword evidence="7" id="KW-0378">Hydrolase</keyword>
<dbReference type="EMBL" id="LODT01000028">
    <property type="protein sequence ID" value="KYQ93248.1"/>
    <property type="molecule type" value="Genomic_DNA"/>
</dbReference>
<feature type="domain" description="Fungal lipase-type" evidence="16">
    <location>
        <begin position="256"/>
        <end position="388"/>
    </location>
</feature>
<evidence type="ECO:0000313" key="17">
    <source>
        <dbReference type="EMBL" id="KYQ93248.1"/>
    </source>
</evidence>
<dbReference type="GO" id="GO:0016298">
    <property type="term" value="F:lipase activity"/>
    <property type="evidence" value="ECO:0007669"/>
    <property type="project" value="TreeGrafter"/>
</dbReference>
<evidence type="ECO:0000256" key="12">
    <source>
        <dbReference type="ARBA" id="ARBA00023136"/>
    </source>
</evidence>
<organism evidence="17 18">
    <name type="scientific">Tieghemostelium lacteum</name>
    <name type="common">Slime mold</name>
    <name type="synonym">Dictyostelium lacteum</name>
    <dbReference type="NCBI Taxonomy" id="361077"/>
    <lineage>
        <taxon>Eukaryota</taxon>
        <taxon>Amoebozoa</taxon>
        <taxon>Evosea</taxon>
        <taxon>Eumycetozoa</taxon>
        <taxon>Dictyostelia</taxon>
        <taxon>Dictyosteliales</taxon>
        <taxon>Raperosteliaceae</taxon>
        <taxon>Tieghemostelium</taxon>
    </lineage>
</organism>
<evidence type="ECO:0000256" key="2">
    <source>
        <dbReference type="ARBA" id="ARBA00004651"/>
    </source>
</evidence>
<feature type="transmembrane region" description="Helical" evidence="15">
    <location>
        <begin position="318"/>
        <end position="339"/>
    </location>
</feature>
<dbReference type="InterPro" id="IPR052214">
    <property type="entry name" value="DAG_Lipase-Related"/>
</dbReference>
<dbReference type="InParanoid" id="A0A151ZGY6"/>
<dbReference type="CDD" id="cd00519">
    <property type="entry name" value="Lipase_3"/>
    <property type="match status" value="1"/>
</dbReference>
<evidence type="ECO:0000256" key="3">
    <source>
        <dbReference type="ARBA" id="ARBA00022475"/>
    </source>
</evidence>
<sequence length="534" mass="60189">MNVNSNESVVEEQNLTTIDDINNFMVELEKAEIEERSHTTTTNNNKVIDISKLTPIPNVEQKTSTATRLDKMKFMGNNVITNIGIFSKEIKTKVASTATTTGNTAKSLVSKLKTSIVSAETEEALGQINELLDQLFQDVPYSKVQILLGLMLLDSYYSNSHFPSKEFIHDHRFISTAERYMKFASATFGWKFINGYMGASAKGIVKGVTGGDQLNNDLLAEYTGIQREDIILTKWTSSNFDPGHYIAYDHARNSIVLAIRGTFHARDVLSDLVAKEAPFQDGFAHAGILKCAENKFQELGHILYLHYQKQMNLQQKSYTIVVCGHSLGAGVAALFTMIFHQKYPQIPIHCYAYAPPSLTSTEVSLNRKNRELIDTFVFNDDIVPRLCYASMEHLLELVLCILKKNDSVAQMGFQLLPNGQVTEKLGNFLKLKKDTETTRQSITFKEPQLSHRTMLPPGKVFRIYKPEKNDSYYVMEESNPSFFKEIIISGTLLTDHMPDKYEMAFKSCLDNISKNDGADIISTTEQQQVNCNIK</sequence>
<keyword evidence="18" id="KW-1185">Reference proteome</keyword>
<comment type="caution">
    <text evidence="17">The sequence shown here is derived from an EMBL/GenBank/DDBJ whole genome shotgun (WGS) entry which is preliminary data.</text>
</comment>
<reference evidence="17 18" key="1">
    <citation type="submission" date="2015-12" db="EMBL/GenBank/DDBJ databases">
        <title>Dictyostelia acquired genes for synthesis and detection of signals that induce cell-type specialization by lateral gene transfer from prokaryotes.</title>
        <authorList>
            <person name="Gloeckner G."/>
            <person name="Schaap P."/>
        </authorList>
    </citation>
    <scope>NUCLEOTIDE SEQUENCE [LARGE SCALE GENOMIC DNA]</scope>
    <source>
        <strain evidence="17 18">TK</strain>
    </source>
</reference>
<dbReference type="InterPro" id="IPR002921">
    <property type="entry name" value="Fungal_lipase-type"/>
</dbReference>
<dbReference type="GO" id="GO:0046340">
    <property type="term" value="P:diacylglycerol catabolic process"/>
    <property type="evidence" value="ECO:0007669"/>
    <property type="project" value="TreeGrafter"/>
</dbReference>
<dbReference type="EC" id="3.1.1.116" evidence="14"/>
<dbReference type="Pfam" id="PF01764">
    <property type="entry name" value="Lipase_3"/>
    <property type="match status" value="1"/>
</dbReference>
<evidence type="ECO:0000256" key="14">
    <source>
        <dbReference type="ARBA" id="ARBA00026104"/>
    </source>
</evidence>
<evidence type="ECO:0000256" key="13">
    <source>
        <dbReference type="ARBA" id="ARBA00024531"/>
    </source>
</evidence>
<evidence type="ECO:0000256" key="15">
    <source>
        <dbReference type="SAM" id="Phobius"/>
    </source>
</evidence>
<keyword evidence="4" id="KW-0597">Phosphoprotein</keyword>